<evidence type="ECO:0000256" key="1">
    <source>
        <dbReference type="ARBA" id="ARBA00005054"/>
    </source>
</evidence>
<keyword evidence="2 6" id="KW-0808">Transferase</keyword>
<protein>
    <recommendedName>
        <fullName evidence="6">Phosphoribosylglycinamide formyltransferase</fullName>
        <ecNumber evidence="6">2.1.2.2</ecNumber>
    </recommendedName>
    <alternativeName>
        <fullName evidence="6">5'-phosphoribosylglycinamide transformylase</fullName>
    </alternativeName>
    <alternativeName>
        <fullName evidence="6">GAR transformylase</fullName>
        <shortName evidence="6">GART</shortName>
    </alternativeName>
</protein>
<dbReference type="NCBIfam" id="TIGR00639">
    <property type="entry name" value="PurN"/>
    <property type="match status" value="1"/>
</dbReference>
<feature type="site" description="Raises pKa of active site His" evidence="6">
    <location>
        <position position="144"/>
    </location>
</feature>
<reference evidence="9" key="1">
    <citation type="journal article" date="2019" name="Int. J. Syst. Evol. Microbiol.">
        <title>The Global Catalogue of Microorganisms (GCM) 10K type strain sequencing project: providing services to taxonomists for standard genome sequencing and annotation.</title>
        <authorList>
            <consortium name="The Broad Institute Genomics Platform"/>
            <consortium name="The Broad Institute Genome Sequencing Center for Infectious Disease"/>
            <person name="Wu L."/>
            <person name="Ma J."/>
        </authorList>
    </citation>
    <scope>NUCLEOTIDE SEQUENCE [LARGE SCALE GENOMIC DNA]</scope>
    <source>
        <strain evidence="9">CGMCC 1.7030</strain>
    </source>
</reference>
<proteinExistence type="inferred from homology"/>
<dbReference type="Proteomes" id="UP001596163">
    <property type="component" value="Unassembled WGS sequence"/>
</dbReference>
<comment type="caution">
    <text evidence="8">The sequence shown here is derived from an EMBL/GenBank/DDBJ whole genome shotgun (WGS) entry which is preliminary data.</text>
</comment>
<name>A0ABW0BXL8_9BACT</name>
<comment type="pathway">
    <text evidence="1 6">Purine metabolism; IMP biosynthesis via de novo pathway; N(2)-formyl-N(1)-(5-phospho-D-ribosyl)glycinamide from N(1)-(5-phospho-D-ribosyl)glycinamide (10-formyl THF route): step 1/1.</text>
</comment>
<sequence length="196" mass="21319">MIKLAILASGSGSNAEKIMAHFQGSTKAEIALIASNKVDAFVLERAKKFGVPTFTFSRKEMDAGVLLAKLQEEQIDWVILAGFLLKIPEALIRAFPNRMVNIHPALLPNYGGKGMYGHHVHEAVKTAGDTETGITIHLVNEHYDEGKIIFQAATPVTPEDTPDTIAQKVHALEHRYFPEVIESLVGTSTSSVTDVG</sequence>
<evidence type="ECO:0000256" key="2">
    <source>
        <dbReference type="ARBA" id="ARBA00022679"/>
    </source>
</evidence>
<organism evidence="8 9">
    <name type="scientific">Algoriphagus aquatilis</name>
    <dbReference type="NCBI Taxonomy" id="490186"/>
    <lineage>
        <taxon>Bacteria</taxon>
        <taxon>Pseudomonadati</taxon>
        <taxon>Bacteroidota</taxon>
        <taxon>Cytophagia</taxon>
        <taxon>Cytophagales</taxon>
        <taxon>Cyclobacteriaceae</taxon>
        <taxon>Algoriphagus</taxon>
    </lineage>
</organism>
<dbReference type="CDD" id="cd08645">
    <property type="entry name" value="FMT_core_GART"/>
    <property type="match status" value="1"/>
</dbReference>
<evidence type="ECO:0000313" key="8">
    <source>
        <dbReference type="EMBL" id="MFC5192683.1"/>
    </source>
</evidence>
<evidence type="ECO:0000256" key="3">
    <source>
        <dbReference type="ARBA" id="ARBA00022755"/>
    </source>
</evidence>
<dbReference type="PANTHER" id="PTHR43369">
    <property type="entry name" value="PHOSPHORIBOSYLGLYCINAMIDE FORMYLTRANSFERASE"/>
    <property type="match status" value="1"/>
</dbReference>
<feature type="binding site" evidence="6">
    <location>
        <position position="101"/>
    </location>
    <ligand>
        <name>(6R)-10-formyltetrahydrofolate</name>
        <dbReference type="ChEBI" id="CHEBI:195366"/>
    </ligand>
</feature>
<dbReference type="EC" id="2.1.2.2" evidence="6"/>
<dbReference type="InterPro" id="IPR001555">
    <property type="entry name" value="GART_AS"/>
</dbReference>
<dbReference type="Pfam" id="PF00551">
    <property type="entry name" value="Formyl_trans_N"/>
    <property type="match status" value="1"/>
</dbReference>
<feature type="binding site" evidence="6">
    <location>
        <begin position="12"/>
        <end position="14"/>
    </location>
    <ligand>
        <name>N(1)-(5-phospho-beta-D-ribosyl)glycinamide</name>
        <dbReference type="ChEBI" id="CHEBI:143788"/>
    </ligand>
</feature>
<feature type="active site" description="Proton donor" evidence="6">
    <location>
        <position position="103"/>
    </location>
</feature>
<keyword evidence="3 6" id="KW-0658">Purine biosynthesis</keyword>
<gene>
    <name evidence="6 8" type="primary">purN</name>
    <name evidence="8" type="ORF">ACFPIK_12975</name>
</gene>
<dbReference type="InterPro" id="IPR002376">
    <property type="entry name" value="Formyl_transf_N"/>
</dbReference>
<evidence type="ECO:0000256" key="6">
    <source>
        <dbReference type="HAMAP-Rule" id="MF_01930"/>
    </source>
</evidence>
<comment type="similarity">
    <text evidence="4 6">Belongs to the GART family.</text>
</comment>
<dbReference type="SUPFAM" id="SSF53328">
    <property type="entry name" value="Formyltransferase"/>
    <property type="match status" value="1"/>
</dbReference>
<dbReference type="PROSITE" id="PS00373">
    <property type="entry name" value="GART"/>
    <property type="match status" value="1"/>
</dbReference>
<dbReference type="HAMAP" id="MF_01930">
    <property type="entry name" value="PurN"/>
    <property type="match status" value="1"/>
</dbReference>
<comment type="function">
    <text evidence="6">Catalyzes the transfer of a formyl group from 10-formyltetrahydrofolate to 5-phospho-ribosyl-glycinamide (GAR), producing 5-phospho-ribosyl-N-formylglycinamide (FGAR) and tetrahydrofolate.</text>
</comment>
<evidence type="ECO:0000256" key="4">
    <source>
        <dbReference type="ARBA" id="ARBA00038440"/>
    </source>
</evidence>
<dbReference type="PANTHER" id="PTHR43369:SF2">
    <property type="entry name" value="PHOSPHORIBOSYLGLYCINAMIDE FORMYLTRANSFERASE"/>
    <property type="match status" value="1"/>
</dbReference>
<comment type="caution">
    <text evidence="6">Lacks conserved residue(s) required for the propagation of feature annotation.</text>
</comment>
<dbReference type="GO" id="GO:0004644">
    <property type="term" value="F:phosphoribosylglycinamide formyltransferase activity"/>
    <property type="evidence" value="ECO:0007669"/>
    <property type="project" value="UniProtKB-EC"/>
</dbReference>
<evidence type="ECO:0000256" key="5">
    <source>
        <dbReference type="ARBA" id="ARBA00047664"/>
    </source>
</evidence>
<evidence type="ECO:0000313" key="9">
    <source>
        <dbReference type="Proteomes" id="UP001596163"/>
    </source>
</evidence>
<keyword evidence="9" id="KW-1185">Reference proteome</keyword>
<feature type="binding site" evidence="6">
    <location>
        <position position="58"/>
    </location>
    <ligand>
        <name>(6R)-10-formyltetrahydrofolate</name>
        <dbReference type="ChEBI" id="CHEBI:195366"/>
    </ligand>
</feature>
<feature type="domain" description="Formyl transferase N-terminal" evidence="7">
    <location>
        <begin position="3"/>
        <end position="181"/>
    </location>
</feature>
<dbReference type="InterPro" id="IPR004607">
    <property type="entry name" value="GART"/>
</dbReference>
<evidence type="ECO:0000259" key="7">
    <source>
        <dbReference type="Pfam" id="PF00551"/>
    </source>
</evidence>
<dbReference type="Gene3D" id="3.40.50.170">
    <property type="entry name" value="Formyl transferase, N-terminal domain"/>
    <property type="match status" value="1"/>
</dbReference>
<dbReference type="EMBL" id="JBHSKS010000010">
    <property type="protein sequence ID" value="MFC5192683.1"/>
    <property type="molecule type" value="Genomic_DNA"/>
</dbReference>
<accession>A0ABW0BXL8</accession>
<dbReference type="RefSeq" id="WP_377915932.1">
    <property type="nucleotide sequence ID" value="NZ_JBHSKS010000010.1"/>
</dbReference>
<dbReference type="InterPro" id="IPR036477">
    <property type="entry name" value="Formyl_transf_N_sf"/>
</dbReference>
<comment type="catalytic activity">
    <reaction evidence="5 6">
        <text>N(1)-(5-phospho-beta-D-ribosyl)glycinamide + (6R)-10-formyltetrahydrofolate = N(2)-formyl-N(1)-(5-phospho-beta-D-ribosyl)glycinamide + (6S)-5,6,7,8-tetrahydrofolate + H(+)</text>
        <dbReference type="Rhea" id="RHEA:15053"/>
        <dbReference type="ChEBI" id="CHEBI:15378"/>
        <dbReference type="ChEBI" id="CHEBI:57453"/>
        <dbReference type="ChEBI" id="CHEBI:143788"/>
        <dbReference type="ChEBI" id="CHEBI:147286"/>
        <dbReference type="ChEBI" id="CHEBI:195366"/>
        <dbReference type="EC" id="2.1.2.2"/>
    </reaction>
</comment>